<protein>
    <submittedName>
        <fullName evidence="13">Membrane protein insertase, YidC/Oxa1 family</fullName>
    </submittedName>
</protein>
<evidence type="ECO:0000256" key="11">
    <source>
        <dbReference type="SAM" id="Phobius"/>
    </source>
</evidence>
<dbReference type="STRING" id="644966.Tmar_2371"/>
<evidence type="ECO:0000256" key="5">
    <source>
        <dbReference type="ARBA" id="ARBA00022927"/>
    </source>
</evidence>
<keyword evidence="4 9" id="KW-0812">Transmembrane</keyword>
<evidence type="ECO:0000256" key="7">
    <source>
        <dbReference type="ARBA" id="ARBA00023136"/>
    </source>
</evidence>
<sequence>MSQLWQWFVGAIETGLEWSRAVTGSAGLSIILFTVLVRLVLLPLTISQMRSMQRMQALQPEVERIQKKYRDNPQKANEAIMKLWRENNVNPASGCLPLLVQFPILYALFLALRTFSSGAFLWIPDLRARDPLSILPVLAGVTTYFQMKTSMTTVQPQQRTMLVLMPAMLTFFAWSFPAGLALYWVTSNLFSIVQQVVLNRQPAPAPAGPAPAGKGKKGHERGVS</sequence>
<dbReference type="GO" id="GO:0005886">
    <property type="term" value="C:plasma membrane"/>
    <property type="evidence" value="ECO:0007669"/>
    <property type="project" value="UniProtKB-SubCell"/>
</dbReference>
<dbReference type="OrthoDB" id="9780552at2"/>
<evidence type="ECO:0000256" key="2">
    <source>
        <dbReference type="ARBA" id="ARBA00022448"/>
    </source>
</evidence>
<keyword evidence="7 11" id="KW-0472">Membrane</keyword>
<dbReference type="InterPro" id="IPR028055">
    <property type="entry name" value="YidC/Oxa/ALB_C"/>
</dbReference>
<feature type="transmembrane region" description="Helical" evidence="11">
    <location>
        <begin position="26"/>
        <end position="46"/>
    </location>
</feature>
<dbReference type="PANTHER" id="PTHR12428:SF65">
    <property type="entry name" value="CYTOCHROME C OXIDASE ASSEMBLY PROTEIN COX18, MITOCHONDRIAL"/>
    <property type="match status" value="1"/>
</dbReference>
<dbReference type="RefSeq" id="WP_013496743.1">
    <property type="nucleotide sequence ID" value="NC_014831.1"/>
</dbReference>
<evidence type="ECO:0000313" key="14">
    <source>
        <dbReference type="Proteomes" id="UP000008915"/>
    </source>
</evidence>
<keyword evidence="3" id="KW-1003">Cell membrane</keyword>
<dbReference type="eggNOG" id="COG0706">
    <property type="taxonomic scope" value="Bacteria"/>
</dbReference>
<feature type="region of interest" description="Disordered" evidence="10">
    <location>
        <begin position="204"/>
        <end position="224"/>
    </location>
</feature>
<dbReference type="Pfam" id="PF02096">
    <property type="entry name" value="60KD_IMP"/>
    <property type="match status" value="1"/>
</dbReference>
<evidence type="ECO:0000313" key="13">
    <source>
        <dbReference type="EMBL" id="ADU52448.1"/>
    </source>
</evidence>
<evidence type="ECO:0000256" key="8">
    <source>
        <dbReference type="ARBA" id="ARBA00023186"/>
    </source>
</evidence>
<dbReference type="GO" id="GO:0015031">
    <property type="term" value="P:protein transport"/>
    <property type="evidence" value="ECO:0007669"/>
    <property type="project" value="UniProtKB-KW"/>
</dbReference>
<dbReference type="GO" id="GO:0051205">
    <property type="term" value="P:protein insertion into membrane"/>
    <property type="evidence" value="ECO:0007669"/>
    <property type="project" value="TreeGrafter"/>
</dbReference>
<dbReference type="Proteomes" id="UP000008915">
    <property type="component" value="Chromosome"/>
</dbReference>
<dbReference type="CDD" id="cd20070">
    <property type="entry name" value="5TM_YidC_Alb3"/>
    <property type="match status" value="1"/>
</dbReference>
<keyword evidence="6 11" id="KW-1133">Transmembrane helix</keyword>
<reference evidence="14" key="2">
    <citation type="journal article" date="2010" name="Stand. Genomic Sci.">
        <title>Complete genome sequence of Thermaerobacter marianensis type strain (7p75aT).</title>
        <authorList>
            <person name="Han C."/>
            <person name="Gu W."/>
            <person name="Zhang X."/>
            <person name="Lapidus A."/>
            <person name="Nolan M."/>
            <person name="Copeland A."/>
            <person name="Lucas S."/>
            <person name="Glavina Del Rio T."/>
            <person name="Tice H."/>
            <person name="Cheng J."/>
            <person name="Tapia R."/>
            <person name="Goodwin L."/>
            <person name="Pitluck S."/>
            <person name="Pagani I."/>
            <person name="Ivanova N."/>
            <person name="Mavromatis K."/>
            <person name="Mikhailova N."/>
            <person name="Pati A."/>
            <person name="Chen A."/>
            <person name="Palaniappan K."/>
            <person name="Land M."/>
            <person name="Hauser L."/>
            <person name="Chang Y."/>
            <person name="Jeffries C."/>
            <person name="Schneider S."/>
            <person name="Rohde M."/>
            <person name="Goker M."/>
            <person name="Pukall R."/>
            <person name="Woyke T."/>
            <person name="Bristow J."/>
            <person name="Eisen J."/>
            <person name="Markowitz V."/>
            <person name="Hugenholtz P."/>
            <person name="Kyrpides N."/>
            <person name="Klenk H."/>
            <person name="Detter J."/>
        </authorList>
    </citation>
    <scope>NUCLEOTIDE SEQUENCE [LARGE SCALE GENOMIC DNA]</scope>
    <source>
        <strain evidence="14">ATCC 700841 / DSM 12885 / JCM 10246 / 7p75a</strain>
    </source>
</reference>
<evidence type="ECO:0000256" key="10">
    <source>
        <dbReference type="SAM" id="MobiDB-lite"/>
    </source>
</evidence>
<dbReference type="PRINTS" id="PR01900">
    <property type="entry name" value="YIDCPROTEIN"/>
</dbReference>
<evidence type="ECO:0000256" key="6">
    <source>
        <dbReference type="ARBA" id="ARBA00022989"/>
    </source>
</evidence>
<reference evidence="13 14" key="1">
    <citation type="journal article" date="2010" name="Stand. Genomic Sci.">
        <title>Complete genome sequence of Thermaerobacter marianensis type strain (7p75a).</title>
        <authorList>
            <person name="Han C."/>
            <person name="Gu W."/>
            <person name="Zhang X."/>
            <person name="Lapidus A."/>
            <person name="Nolan M."/>
            <person name="Copeland A."/>
            <person name="Lucas S."/>
            <person name="Del Rio T.G."/>
            <person name="Tice H."/>
            <person name="Cheng J.F."/>
            <person name="Tapia R."/>
            <person name="Goodwin L."/>
            <person name="Pitluck S."/>
            <person name="Pagani I."/>
            <person name="Ivanova N."/>
            <person name="Mavromatis K."/>
            <person name="Mikhailova N."/>
            <person name="Pati A."/>
            <person name="Chen A."/>
            <person name="Palaniappan K."/>
            <person name="Land M."/>
            <person name="Hauser L."/>
            <person name="Chang Y.J."/>
            <person name="Jeffries C.D."/>
            <person name="Schneider S."/>
            <person name="Rohde M."/>
            <person name="Goker M."/>
            <person name="Pukall R."/>
            <person name="Woyke T."/>
            <person name="Bristow J."/>
            <person name="Eisen J.A."/>
            <person name="Markowitz V."/>
            <person name="Hugenholtz P."/>
            <person name="Kyrpides N.C."/>
            <person name="Klenk H.P."/>
            <person name="Detter J.C."/>
        </authorList>
    </citation>
    <scope>NUCLEOTIDE SEQUENCE [LARGE SCALE GENOMIC DNA]</scope>
    <source>
        <strain evidence="14">ATCC 700841 / DSM 12885 / JCM 10246 / 7p75a</strain>
    </source>
</reference>
<keyword evidence="2" id="KW-0813">Transport</keyword>
<keyword evidence="5" id="KW-0653">Protein transport</keyword>
<evidence type="ECO:0000259" key="12">
    <source>
        <dbReference type="Pfam" id="PF02096"/>
    </source>
</evidence>
<feature type="transmembrane region" description="Helical" evidence="11">
    <location>
        <begin position="161"/>
        <end position="185"/>
    </location>
</feature>
<evidence type="ECO:0000256" key="9">
    <source>
        <dbReference type="RuleBase" id="RU003945"/>
    </source>
</evidence>
<dbReference type="GO" id="GO:0032977">
    <property type="term" value="F:membrane insertase activity"/>
    <property type="evidence" value="ECO:0007669"/>
    <property type="project" value="InterPro"/>
</dbReference>
<proteinExistence type="inferred from homology"/>
<evidence type="ECO:0000256" key="4">
    <source>
        <dbReference type="ARBA" id="ARBA00022692"/>
    </source>
</evidence>
<comment type="similarity">
    <text evidence="9">Belongs to the OXA1/ALB3/YidC family.</text>
</comment>
<feature type="transmembrane region" description="Helical" evidence="11">
    <location>
        <begin position="91"/>
        <end position="112"/>
    </location>
</feature>
<keyword evidence="14" id="KW-1185">Reference proteome</keyword>
<dbReference type="KEGG" id="tmr:Tmar_2371"/>
<gene>
    <name evidence="13" type="ordered locus">Tmar_2371</name>
</gene>
<feature type="compositionally biased region" description="Basic residues" evidence="10">
    <location>
        <begin position="214"/>
        <end position="224"/>
    </location>
</feature>
<keyword evidence="8" id="KW-0143">Chaperone</keyword>
<comment type="subcellular location">
    <subcellularLocation>
        <location evidence="1">Cell membrane</location>
        <topology evidence="1">Multi-pass membrane protein</topology>
    </subcellularLocation>
    <subcellularLocation>
        <location evidence="9">Membrane</location>
        <topology evidence="9">Multi-pass membrane protein</topology>
    </subcellularLocation>
</comment>
<name>E6SLZ0_THEM7</name>
<dbReference type="NCBIfam" id="TIGR03592">
    <property type="entry name" value="yidC_oxa1_cterm"/>
    <property type="match status" value="1"/>
</dbReference>
<dbReference type="InterPro" id="IPR001708">
    <property type="entry name" value="YidC/ALB3/OXA1/COX18"/>
</dbReference>
<dbReference type="HOGENOM" id="CLU_036138_4_1_9"/>
<accession>E6SLZ0</accession>
<dbReference type="InterPro" id="IPR047196">
    <property type="entry name" value="YidC_ALB_C"/>
</dbReference>
<dbReference type="EMBL" id="CP002344">
    <property type="protein sequence ID" value="ADU52448.1"/>
    <property type="molecule type" value="Genomic_DNA"/>
</dbReference>
<dbReference type="AlphaFoldDB" id="E6SLZ0"/>
<feature type="domain" description="Membrane insertase YidC/Oxa/ALB C-terminal" evidence="12">
    <location>
        <begin position="27"/>
        <end position="200"/>
    </location>
</feature>
<evidence type="ECO:0000256" key="1">
    <source>
        <dbReference type="ARBA" id="ARBA00004651"/>
    </source>
</evidence>
<organism evidence="13 14">
    <name type="scientific">Thermaerobacter marianensis (strain ATCC 700841 / DSM 12885 / JCM 10246 / 7p75a)</name>
    <dbReference type="NCBI Taxonomy" id="644966"/>
    <lineage>
        <taxon>Bacteria</taxon>
        <taxon>Bacillati</taxon>
        <taxon>Bacillota</taxon>
        <taxon>Clostridia</taxon>
        <taxon>Eubacteriales</taxon>
        <taxon>Clostridiales Family XVII. Incertae Sedis</taxon>
        <taxon>Thermaerobacter</taxon>
    </lineage>
</organism>
<dbReference type="PRINTS" id="PR00701">
    <property type="entry name" value="60KDINNERMP"/>
</dbReference>
<evidence type="ECO:0000256" key="3">
    <source>
        <dbReference type="ARBA" id="ARBA00022475"/>
    </source>
</evidence>
<dbReference type="PANTHER" id="PTHR12428">
    <property type="entry name" value="OXA1"/>
    <property type="match status" value="1"/>
</dbReference>